<dbReference type="InterPro" id="IPR011343">
    <property type="entry name" value="DeoC"/>
</dbReference>
<keyword evidence="2 7" id="KW-0963">Cytoplasm</keyword>
<evidence type="ECO:0000256" key="5">
    <source>
        <dbReference type="ARBA" id="ARBA00048791"/>
    </source>
</evidence>
<dbReference type="SUPFAM" id="SSF51569">
    <property type="entry name" value="Aldolase"/>
    <property type="match status" value="1"/>
</dbReference>
<dbReference type="EC" id="4.1.2.4" evidence="7"/>
<sequence>MVKTISYSDLDIAPYIDHTLLNQTATPEEIQQFCYQAERYKFASVCVFPSYVKLAKELLQGKPPKVSTVIGFPTGATTSKVKLYEAQEAVENGATELDIVINLSWLKTGKTEELYQEIAEICEETGQTVKAIIETTILTEDEKRLAVEVLMDAGIAYIKTSTGWYGGATVADIQLIKSIAKGRVGIKASGGIRTYQQAVDLIIAGATRLGTSRGVEILTTNIQEEDSY</sequence>
<dbReference type="GO" id="GO:0009264">
    <property type="term" value="P:deoxyribonucleotide catabolic process"/>
    <property type="evidence" value="ECO:0007669"/>
    <property type="project" value="UniProtKB-UniRule"/>
</dbReference>
<feature type="active site" description="Proton donor/acceptor" evidence="7">
    <location>
        <position position="187"/>
    </location>
</feature>
<dbReference type="EMBL" id="LR882967">
    <property type="protein sequence ID" value="CAD5932078.1"/>
    <property type="molecule type" value="Genomic_DNA"/>
</dbReference>
<organism evidence="8 9">
    <name type="scientific">Planktothrix pseudagardhii</name>
    <dbReference type="NCBI Taxonomy" id="132604"/>
    <lineage>
        <taxon>Bacteria</taxon>
        <taxon>Bacillati</taxon>
        <taxon>Cyanobacteriota</taxon>
        <taxon>Cyanophyceae</taxon>
        <taxon>Oscillatoriophycideae</taxon>
        <taxon>Oscillatoriales</taxon>
        <taxon>Microcoleaceae</taxon>
        <taxon>Planktothrix</taxon>
    </lineage>
</organism>
<accession>A0A9W4CHE7</accession>
<dbReference type="FunFam" id="3.20.20.70:FF:000044">
    <property type="entry name" value="Deoxyribose-phosphate aldolase"/>
    <property type="match status" value="1"/>
</dbReference>
<dbReference type="Proteomes" id="UP001153719">
    <property type="component" value="Chromosome"/>
</dbReference>
<dbReference type="HAMAP" id="MF_00114">
    <property type="entry name" value="DeoC_type1"/>
    <property type="match status" value="1"/>
</dbReference>
<comment type="function">
    <text evidence="6 7">Catalyzes a reversible aldol reaction between acetaldehyde and D-glyceraldehyde 3-phosphate to generate 2-deoxy-D-ribose 5-phosphate.</text>
</comment>
<proteinExistence type="inferred from homology"/>
<comment type="catalytic activity">
    <reaction evidence="5 7">
        <text>2-deoxy-D-ribose 5-phosphate = D-glyceraldehyde 3-phosphate + acetaldehyde</text>
        <dbReference type="Rhea" id="RHEA:12821"/>
        <dbReference type="ChEBI" id="CHEBI:15343"/>
        <dbReference type="ChEBI" id="CHEBI:59776"/>
        <dbReference type="ChEBI" id="CHEBI:62877"/>
        <dbReference type="EC" id="4.1.2.4"/>
    </reaction>
</comment>
<gene>
    <name evidence="7 8" type="primary">deoC</name>
    <name evidence="8" type="ORF">NO713_01355</name>
</gene>
<name>A0A9W4CHE7_9CYAN</name>
<keyword evidence="4 7" id="KW-0704">Schiff base</keyword>
<dbReference type="GO" id="GO:0005737">
    <property type="term" value="C:cytoplasm"/>
    <property type="evidence" value="ECO:0007669"/>
    <property type="project" value="UniProtKB-SubCell"/>
</dbReference>
<dbReference type="PANTHER" id="PTHR10889:SF1">
    <property type="entry name" value="DEOXYRIBOSE-PHOSPHATE ALDOLASE"/>
    <property type="match status" value="1"/>
</dbReference>
<dbReference type="CDD" id="cd00959">
    <property type="entry name" value="DeoC"/>
    <property type="match status" value="1"/>
</dbReference>
<dbReference type="InterPro" id="IPR028581">
    <property type="entry name" value="DeoC_typeI"/>
</dbReference>
<comment type="similarity">
    <text evidence="1 7">Belongs to the DeoC/FbaB aldolase family. DeoC type 1 subfamily.</text>
</comment>
<evidence type="ECO:0000256" key="7">
    <source>
        <dbReference type="HAMAP-Rule" id="MF_00114"/>
    </source>
</evidence>
<keyword evidence="3 7" id="KW-0456">Lyase</keyword>
<dbReference type="RefSeq" id="WP_254173379.1">
    <property type="nucleotide sequence ID" value="NZ_LR882967.1"/>
</dbReference>
<evidence type="ECO:0000313" key="9">
    <source>
        <dbReference type="Proteomes" id="UP001153719"/>
    </source>
</evidence>
<comment type="subcellular location">
    <subcellularLocation>
        <location evidence="7">Cytoplasm</location>
    </subcellularLocation>
</comment>
<dbReference type="Gene3D" id="3.20.20.70">
    <property type="entry name" value="Aldolase class I"/>
    <property type="match status" value="1"/>
</dbReference>
<dbReference type="PIRSF" id="PIRSF001357">
    <property type="entry name" value="DeoC"/>
    <property type="match status" value="1"/>
</dbReference>
<dbReference type="Pfam" id="PF01791">
    <property type="entry name" value="DeoC"/>
    <property type="match status" value="1"/>
</dbReference>
<dbReference type="GO" id="GO:0016052">
    <property type="term" value="P:carbohydrate catabolic process"/>
    <property type="evidence" value="ECO:0007669"/>
    <property type="project" value="TreeGrafter"/>
</dbReference>
<dbReference type="SMART" id="SM01133">
    <property type="entry name" value="DeoC"/>
    <property type="match status" value="1"/>
</dbReference>
<feature type="active site" description="Schiff-base intermediate with acetaldehyde" evidence="7">
    <location>
        <position position="159"/>
    </location>
</feature>
<comment type="pathway">
    <text evidence="7">Carbohydrate degradation; 2-deoxy-D-ribose 1-phosphate degradation; D-glyceraldehyde 3-phosphate and acetaldehyde from 2-deoxy-alpha-D-ribose 1-phosphate: step 2/2.</text>
</comment>
<evidence type="ECO:0000256" key="1">
    <source>
        <dbReference type="ARBA" id="ARBA00010936"/>
    </source>
</evidence>
<evidence type="ECO:0000313" key="8">
    <source>
        <dbReference type="EMBL" id="CAD5932078.1"/>
    </source>
</evidence>
<dbReference type="AlphaFoldDB" id="A0A9W4CHE7"/>
<dbReference type="InterPro" id="IPR013785">
    <property type="entry name" value="Aldolase_TIM"/>
</dbReference>
<evidence type="ECO:0000256" key="6">
    <source>
        <dbReference type="ARBA" id="ARBA00056337"/>
    </source>
</evidence>
<keyword evidence="9" id="KW-1185">Reference proteome</keyword>
<evidence type="ECO:0000256" key="2">
    <source>
        <dbReference type="ARBA" id="ARBA00022490"/>
    </source>
</evidence>
<dbReference type="GO" id="GO:0006018">
    <property type="term" value="P:2-deoxyribose 1-phosphate catabolic process"/>
    <property type="evidence" value="ECO:0007669"/>
    <property type="project" value="UniProtKB-UniRule"/>
</dbReference>
<dbReference type="KEGG" id="ppsu:NO713_01355"/>
<feature type="active site" description="Proton donor/acceptor" evidence="7">
    <location>
        <position position="98"/>
    </location>
</feature>
<evidence type="ECO:0000256" key="3">
    <source>
        <dbReference type="ARBA" id="ARBA00023239"/>
    </source>
</evidence>
<protein>
    <recommendedName>
        <fullName evidence="7">Deoxyribose-phosphate aldolase</fullName>
        <shortName evidence="7">DERA</shortName>
        <ecNumber evidence="7">4.1.2.4</ecNumber>
    </recommendedName>
    <alternativeName>
        <fullName evidence="7">2-deoxy-D-ribose 5-phosphate aldolase</fullName>
    </alternativeName>
    <alternativeName>
        <fullName evidence="7">Phosphodeoxyriboaldolase</fullName>
        <shortName evidence="7">Deoxyriboaldolase</shortName>
    </alternativeName>
</protein>
<dbReference type="GO" id="GO:0004139">
    <property type="term" value="F:deoxyribose-phosphate aldolase activity"/>
    <property type="evidence" value="ECO:0007669"/>
    <property type="project" value="UniProtKB-UniRule"/>
</dbReference>
<dbReference type="NCBIfam" id="TIGR00126">
    <property type="entry name" value="deoC"/>
    <property type="match status" value="1"/>
</dbReference>
<reference evidence="8" key="1">
    <citation type="submission" date="2020-09" db="EMBL/GenBank/DDBJ databases">
        <authorList>
            <person name="Blom J."/>
        </authorList>
    </citation>
    <scope>NUCLEOTIDE SEQUENCE</scope>
    <source>
        <strain evidence="8">No.713</strain>
    </source>
</reference>
<dbReference type="InterPro" id="IPR002915">
    <property type="entry name" value="DeoC/FbaB/LacD_aldolase"/>
</dbReference>
<evidence type="ECO:0000256" key="4">
    <source>
        <dbReference type="ARBA" id="ARBA00023270"/>
    </source>
</evidence>
<dbReference type="PANTHER" id="PTHR10889">
    <property type="entry name" value="DEOXYRIBOSE-PHOSPHATE ALDOLASE"/>
    <property type="match status" value="1"/>
</dbReference>